<dbReference type="Gene3D" id="3.90.1280.10">
    <property type="entry name" value="HSP33 redox switch-like"/>
    <property type="match status" value="1"/>
</dbReference>
<dbReference type="SUPFAM" id="SSF118352">
    <property type="entry name" value="HSP33 redox switch-like"/>
    <property type="match status" value="1"/>
</dbReference>
<dbReference type="PIRSF" id="PIRSF005261">
    <property type="entry name" value="Heat_shock_Hsp33"/>
    <property type="match status" value="1"/>
</dbReference>
<dbReference type="PANTHER" id="PTHR30111">
    <property type="entry name" value="33 KDA CHAPERONIN"/>
    <property type="match status" value="1"/>
</dbReference>
<dbReference type="RefSeq" id="WP_009519133.1">
    <property type="nucleotide sequence ID" value="NZ_CCAE010000010.1"/>
</dbReference>
<evidence type="ECO:0000256" key="1">
    <source>
        <dbReference type="ARBA" id="ARBA00022490"/>
    </source>
</evidence>
<keyword evidence="4" id="KW-0143">Chaperone</keyword>
<dbReference type="Proteomes" id="UP000028878">
    <property type="component" value="Unassembled WGS sequence"/>
</dbReference>
<keyword evidence="7" id="KW-1185">Reference proteome</keyword>
<reference evidence="7" key="1">
    <citation type="submission" date="2014-02" db="EMBL/GenBank/DDBJ databases">
        <authorList>
            <person name="Gan H."/>
        </authorList>
    </citation>
    <scope>NUCLEOTIDE SEQUENCE [LARGE SCALE GENOMIC DNA]</scope>
    <source>
        <strain evidence="7">S1</strain>
    </source>
</reference>
<evidence type="ECO:0000313" key="7">
    <source>
        <dbReference type="Proteomes" id="UP000028878"/>
    </source>
</evidence>
<sequence length="325" mass="36002">MSELHKFVFEGLPVRGMLVRITDAWQEILQRRAQAGGYPAAVTELLGEMTAAATLMQANIKFDGALVMQIHGDGPVKLAVAEVQPDLRLRATASVTGEVAEDAPLSHMVNVTNQGRCAITLDPKDRQPGQQPYQGVVSLFGDRREKLEKLSEVIEHYMLQSEQLDTKLVLAANDKMAAGLLIQRLPLQGEGNLAAQSQQRDEDQIGRSEDYNRIAILASSLKREELLELDADTILHRLFWEENLRRFDPLLAGAGPRFACTCSRERVGGMLRSLGRDEIESILEEQGRIEVNCEFCGAAYEFDPVDAAQIFLQPLAQPPGTDRPQ</sequence>
<dbReference type="InterPro" id="IPR016154">
    <property type="entry name" value="Heat_shock_Hsp33_C"/>
</dbReference>
<organism evidence="6 7">
    <name type="scientific">Hydrogenophaga intermedia</name>
    <dbReference type="NCBI Taxonomy" id="65786"/>
    <lineage>
        <taxon>Bacteria</taxon>
        <taxon>Pseudomonadati</taxon>
        <taxon>Pseudomonadota</taxon>
        <taxon>Betaproteobacteria</taxon>
        <taxon>Burkholderiales</taxon>
        <taxon>Comamonadaceae</taxon>
        <taxon>Hydrogenophaga</taxon>
    </lineage>
</organism>
<keyword evidence="2" id="KW-0862">Zinc</keyword>
<dbReference type="Gene3D" id="3.55.30.10">
    <property type="entry name" value="Hsp33 domain"/>
    <property type="match status" value="1"/>
</dbReference>
<keyword evidence="1" id="KW-0963">Cytoplasm</keyword>
<dbReference type="GO" id="GO:0005737">
    <property type="term" value="C:cytoplasm"/>
    <property type="evidence" value="ECO:0007669"/>
    <property type="project" value="InterPro"/>
</dbReference>
<dbReference type="CDD" id="cd00498">
    <property type="entry name" value="Hsp33"/>
    <property type="match status" value="1"/>
</dbReference>
<dbReference type="Gene3D" id="1.10.287.480">
    <property type="entry name" value="helix hairpin bin"/>
    <property type="match status" value="1"/>
</dbReference>
<dbReference type="EMBL" id="CCAE010000010">
    <property type="protein sequence ID" value="CDN87268.1"/>
    <property type="molecule type" value="Genomic_DNA"/>
</dbReference>
<dbReference type="InterPro" id="IPR023212">
    <property type="entry name" value="Hsp33_helix_hairpin_bin_dom_sf"/>
</dbReference>
<keyword evidence="3" id="KW-1015">Disulfide bond</keyword>
<dbReference type="Pfam" id="PF01430">
    <property type="entry name" value="HSP33"/>
    <property type="match status" value="1"/>
</dbReference>
<keyword evidence="5" id="KW-0676">Redox-active center</keyword>
<dbReference type="PANTHER" id="PTHR30111:SF1">
    <property type="entry name" value="33 KDA CHAPERONIN"/>
    <property type="match status" value="1"/>
</dbReference>
<gene>
    <name evidence="6" type="ORF">BN948_01687</name>
</gene>
<accession>A0A1L1PBC4</accession>
<evidence type="ECO:0000256" key="2">
    <source>
        <dbReference type="ARBA" id="ARBA00022833"/>
    </source>
</evidence>
<dbReference type="GO" id="GO:0042026">
    <property type="term" value="P:protein refolding"/>
    <property type="evidence" value="ECO:0007669"/>
    <property type="project" value="TreeGrafter"/>
</dbReference>
<dbReference type="GO" id="GO:0044183">
    <property type="term" value="F:protein folding chaperone"/>
    <property type="evidence" value="ECO:0007669"/>
    <property type="project" value="TreeGrafter"/>
</dbReference>
<protein>
    <submittedName>
        <fullName evidence="6">Hsp33 protein</fullName>
    </submittedName>
</protein>
<evidence type="ECO:0000256" key="5">
    <source>
        <dbReference type="ARBA" id="ARBA00023284"/>
    </source>
</evidence>
<dbReference type="AlphaFoldDB" id="A0A1L1PBC4"/>
<evidence type="ECO:0000256" key="4">
    <source>
        <dbReference type="ARBA" id="ARBA00023186"/>
    </source>
</evidence>
<dbReference type="GO" id="GO:0051082">
    <property type="term" value="F:unfolded protein binding"/>
    <property type="evidence" value="ECO:0007669"/>
    <property type="project" value="InterPro"/>
</dbReference>
<dbReference type="SUPFAM" id="SSF64397">
    <property type="entry name" value="Hsp33 domain"/>
    <property type="match status" value="1"/>
</dbReference>
<reference evidence="7" key="2">
    <citation type="submission" date="2014-11" db="EMBL/GenBank/DDBJ databases">
        <title>Draft genome sequence of Hydrogenophaga intermedia S1.</title>
        <authorList>
            <person name="Gan H.M."/>
            <person name="Chew T.H."/>
            <person name="Stolz A."/>
        </authorList>
    </citation>
    <scope>NUCLEOTIDE SEQUENCE [LARGE SCALE GENOMIC DNA]</scope>
    <source>
        <strain evidence="7">S1</strain>
    </source>
</reference>
<evidence type="ECO:0000313" key="6">
    <source>
        <dbReference type="EMBL" id="CDN87268.1"/>
    </source>
</evidence>
<dbReference type="InterPro" id="IPR000397">
    <property type="entry name" value="Heat_shock_Hsp33"/>
</dbReference>
<proteinExistence type="predicted"/>
<evidence type="ECO:0000256" key="3">
    <source>
        <dbReference type="ARBA" id="ARBA00023157"/>
    </source>
</evidence>
<dbReference type="InterPro" id="IPR016153">
    <property type="entry name" value="Heat_shock_Hsp33_N"/>
</dbReference>
<name>A0A1L1PBC4_HYDIT</name>